<evidence type="ECO:0000313" key="3">
    <source>
        <dbReference type="Proteomes" id="UP000070700"/>
    </source>
</evidence>
<dbReference type="InParanoid" id="A0A132B1D5"/>
<dbReference type="GeneID" id="28828799"/>
<sequence>MRSRTFRSKSAPIAESEILLLVSKFANLVAAKIETGTTNGKKIAALLDPQLHPRPPKPSRRGRQLPEGVCSGCRKRDAAPGLKSCQACRDRKRREWSRRAKPAQLLLVTRPAVEASPLCLGCNKRDAVPGLTICQTCRDRRRFRDNRALKQGKCSGCKIRDPVPGLKSCQKCRDMKRQQYSRREKQTKLLEATELLDKRPLSKCSSCRIRYAVPKFKLCQLCKNRSNFRARRLVQQGKCSSCKSRYPVLGLKTCQNCRDKRRRPKKQRVEETKRSFNGFGGSTDSVVISNPNDTKHALYEGPQVPKLPVLKPPPRLEVVGKGKPPNFRVANSADEPLVLEQPVEAMNLQNVDSRRCGSCYKHDVRPGRLQCESCIHSMEEVLAERKALGLCADCDDVPVPGSNRCEIHLTSMREHSAKAQKYARARVLQRSLDGKCTYYVREKKASHQQNLLSRLF</sequence>
<dbReference type="Proteomes" id="UP000070700">
    <property type="component" value="Unassembled WGS sequence"/>
</dbReference>
<dbReference type="RefSeq" id="XP_018060543.1">
    <property type="nucleotide sequence ID" value="XM_018219073.1"/>
</dbReference>
<feature type="compositionally biased region" description="Basic residues" evidence="1">
    <location>
        <begin position="54"/>
        <end position="63"/>
    </location>
</feature>
<proteinExistence type="predicted"/>
<dbReference type="AlphaFoldDB" id="A0A132B1D5"/>
<keyword evidence="3" id="KW-1185">Reference proteome</keyword>
<name>A0A132B1D5_MOLSC</name>
<protein>
    <submittedName>
        <fullName evidence="2">Uncharacterized protein</fullName>
    </submittedName>
</protein>
<gene>
    <name evidence="2" type="ORF">LY89DRAFT_726713</name>
</gene>
<accession>A0A132B1D5</accession>
<organism evidence="2 3">
    <name type="scientific">Mollisia scopiformis</name>
    <name type="common">Conifer needle endophyte fungus</name>
    <name type="synonym">Phialocephala scopiformis</name>
    <dbReference type="NCBI Taxonomy" id="149040"/>
    <lineage>
        <taxon>Eukaryota</taxon>
        <taxon>Fungi</taxon>
        <taxon>Dikarya</taxon>
        <taxon>Ascomycota</taxon>
        <taxon>Pezizomycotina</taxon>
        <taxon>Leotiomycetes</taxon>
        <taxon>Helotiales</taxon>
        <taxon>Mollisiaceae</taxon>
        <taxon>Mollisia</taxon>
    </lineage>
</organism>
<evidence type="ECO:0000256" key="1">
    <source>
        <dbReference type="SAM" id="MobiDB-lite"/>
    </source>
</evidence>
<reference evidence="2 3" key="1">
    <citation type="submission" date="2015-10" db="EMBL/GenBank/DDBJ databases">
        <title>Full genome of DAOMC 229536 Phialocephala scopiformis, a fungal endophyte of spruce producing the potent anti-insectan compound rugulosin.</title>
        <authorList>
            <consortium name="DOE Joint Genome Institute"/>
            <person name="Walker A.K."/>
            <person name="Frasz S.L."/>
            <person name="Seifert K.A."/>
            <person name="Miller J.D."/>
            <person name="Mondo S.J."/>
            <person name="Labutti K."/>
            <person name="Lipzen A."/>
            <person name="Dockter R."/>
            <person name="Kennedy M."/>
            <person name="Grigoriev I.V."/>
            <person name="Spatafora J.W."/>
        </authorList>
    </citation>
    <scope>NUCLEOTIDE SEQUENCE [LARGE SCALE GENOMIC DNA]</scope>
    <source>
        <strain evidence="2 3">CBS 120377</strain>
    </source>
</reference>
<feature type="region of interest" description="Disordered" evidence="1">
    <location>
        <begin position="47"/>
        <end position="66"/>
    </location>
</feature>
<evidence type="ECO:0000313" key="2">
    <source>
        <dbReference type="EMBL" id="KUJ06188.1"/>
    </source>
</evidence>
<dbReference type="KEGG" id="psco:LY89DRAFT_726713"/>
<dbReference type="EMBL" id="KQ947452">
    <property type="protein sequence ID" value="KUJ06188.1"/>
    <property type="molecule type" value="Genomic_DNA"/>
</dbReference>